<dbReference type="EMBL" id="MU863665">
    <property type="protein sequence ID" value="KAK4097963.1"/>
    <property type="molecule type" value="Genomic_DNA"/>
</dbReference>
<organism evidence="1 2">
    <name type="scientific">Parathielavia hyrcaniae</name>
    <dbReference type="NCBI Taxonomy" id="113614"/>
    <lineage>
        <taxon>Eukaryota</taxon>
        <taxon>Fungi</taxon>
        <taxon>Dikarya</taxon>
        <taxon>Ascomycota</taxon>
        <taxon>Pezizomycotina</taxon>
        <taxon>Sordariomycetes</taxon>
        <taxon>Sordariomycetidae</taxon>
        <taxon>Sordariales</taxon>
        <taxon>Chaetomiaceae</taxon>
        <taxon>Parathielavia</taxon>
    </lineage>
</organism>
<evidence type="ECO:0000313" key="1">
    <source>
        <dbReference type="EMBL" id="KAK4097963.1"/>
    </source>
</evidence>
<dbReference type="Proteomes" id="UP001305647">
    <property type="component" value="Unassembled WGS sequence"/>
</dbReference>
<reference evidence="1" key="2">
    <citation type="submission" date="2023-05" db="EMBL/GenBank/DDBJ databases">
        <authorList>
            <consortium name="Lawrence Berkeley National Laboratory"/>
            <person name="Steindorff A."/>
            <person name="Hensen N."/>
            <person name="Bonometti L."/>
            <person name="Westerberg I."/>
            <person name="Brannstrom I.O."/>
            <person name="Guillou S."/>
            <person name="Cros-Aarteil S."/>
            <person name="Calhoun S."/>
            <person name="Haridas S."/>
            <person name="Kuo A."/>
            <person name="Mondo S."/>
            <person name="Pangilinan J."/>
            <person name="Riley R."/>
            <person name="Labutti K."/>
            <person name="Andreopoulos B."/>
            <person name="Lipzen A."/>
            <person name="Chen C."/>
            <person name="Yanf M."/>
            <person name="Daum C."/>
            <person name="Ng V."/>
            <person name="Clum A."/>
            <person name="Ohm R."/>
            <person name="Martin F."/>
            <person name="Silar P."/>
            <person name="Natvig D."/>
            <person name="Lalanne C."/>
            <person name="Gautier V."/>
            <person name="Ament-Velasquez S.L."/>
            <person name="Kruys A."/>
            <person name="Hutchinson M.I."/>
            <person name="Powell A.J."/>
            <person name="Barry K."/>
            <person name="Miller A.N."/>
            <person name="Grigoriev I.V."/>
            <person name="Debuchy R."/>
            <person name="Gladieux P."/>
            <person name="Thoren M.H."/>
            <person name="Johannesson H."/>
        </authorList>
    </citation>
    <scope>NUCLEOTIDE SEQUENCE</scope>
    <source>
        <strain evidence="1">CBS 757.83</strain>
    </source>
</reference>
<keyword evidence="2" id="KW-1185">Reference proteome</keyword>
<proteinExistence type="predicted"/>
<name>A0AAN6SYE4_9PEZI</name>
<dbReference type="AlphaFoldDB" id="A0AAN6SYE4"/>
<accession>A0AAN6SYE4</accession>
<protein>
    <submittedName>
        <fullName evidence="1">Uncharacterized protein</fullName>
    </submittedName>
</protein>
<reference evidence="1" key="1">
    <citation type="journal article" date="2023" name="Mol. Phylogenet. Evol.">
        <title>Genome-scale phylogeny and comparative genomics of the fungal order Sordariales.</title>
        <authorList>
            <person name="Hensen N."/>
            <person name="Bonometti L."/>
            <person name="Westerberg I."/>
            <person name="Brannstrom I.O."/>
            <person name="Guillou S."/>
            <person name="Cros-Aarteil S."/>
            <person name="Calhoun S."/>
            <person name="Haridas S."/>
            <person name="Kuo A."/>
            <person name="Mondo S."/>
            <person name="Pangilinan J."/>
            <person name="Riley R."/>
            <person name="LaButti K."/>
            <person name="Andreopoulos B."/>
            <person name="Lipzen A."/>
            <person name="Chen C."/>
            <person name="Yan M."/>
            <person name="Daum C."/>
            <person name="Ng V."/>
            <person name="Clum A."/>
            <person name="Steindorff A."/>
            <person name="Ohm R.A."/>
            <person name="Martin F."/>
            <person name="Silar P."/>
            <person name="Natvig D.O."/>
            <person name="Lalanne C."/>
            <person name="Gautier V."/>
            <person name="Ament-Velasquez S.L."/>
            <person name="Kruys A."/>
            <person name="Hutchinson M.I."/>
            <person name="Powell A.J."/>
            <person name="Barry K."/>
            <person name="Miller A.N."/>
            <person name="Grigoriev I.V."/>
            <person name="Debuchy R."/>
            <person name="Gladieux P."/>
            <person name="Hiltunen Thoren M."/>
            <person name="Johannesson H."/>
        </authorList>
    </citation>
    <scope>NUCLEOTIDE SEQUENCE</scope>
    <source>
        <strain evidence="1">CBS 757.83</strain>
    </source>
</reference>
<sequence>MTRPEAAAGVKLFISSSEIHCEVISEGEYPVTAYDFVVTDTSKVFGTTLEEPEALQGKAPALVPRRLTTLDETYEGE</sequence>
<gene>
    <name evidence="1" type="ORF">N658DRAFT_510002</name>
</gene>
<evidence type="ECO:0000313" key="2">
    <source>
        <dbReference type="Proteomes" id="UP001305647"/>
    </source>
</evidence>
<comment type="caution">
    <text evidence="1">The sequence shown here is derived from an EMBL/GenBank/DDBJ whole genome shotgun (WGS) entry which is preliminary data.</text>
</comment>